<protein>
    <submittedName>
        <fullName evidence="2">Uncharacterized protein</fullName>
    </submittedName>
</protein>
<evidence type="ECO:0000256" key="1">
    <source>
        <dbReference type="SAM" id="Phobius"/>
    </source>
</evidence>
<dbReference type="AlphaFoldDB" id="F4X4L1"/>
<feature type="transmembrane region" description="Helical" evidence="1">
    <location>
        <begin position="37"/>
        <end position="53"/>
    </location>
</feature>
<dbReference type="Proteomes" id="UP000007755">
    <property type="component" value="Unassembled WGS sequence"/>
</dbReference>
<evidence type="ECO:0000313" key="2">
    <source>
        <dbReference type="EMBL" id="EGI58621.1"/>
    </source>
</evidence>
<dbReference type="KEGG" id="aec:105152738"/>
<keyword evidence="1" id="KW-1133">Transmembrane helix</keyword>
<evidence type="ECO:0000313" key="3">
    <source>
        <dbReference type="Proteomes" id="UP000007755"/>
    </source>
</evidence>
<name>F4X4L1_ACREC</name>
<keyword evidence="1" id="KW-0472">Membrane</keyword>
<reference evidence="2" key="1">
    <citation type="submission" date="2011-02" db="EMBL/GenBank/DDBJ databases">
        <title>The genome of the leaf-cutting ant Acromyrmex echinatior suggests key adaptations to social evolution and fungus farming.</title>
        <authorList>
            <person name="Nygaard S."/>
            <person name="Zhang G."/>
        </authorList>
    </citation>
    <scope>NUCLEOTIDE SEQUENCE</scope>
</reference>
<organism evidence="3">
    <name type="scientific">Acromyrmex echinatior</name>
    <name type="common">Panamanian leafcutter ant</name>
    <name type="synonym">Acromyrmex octospinosus echinatior</name>
    <dbReference type="NCBI Taxonomy" id="103372"/>
    <lineage>
        <taxon>Eukaryota</taxon>
        <taxon>Metazoa</taxon>
        <taxon>Ecdysozoa</taxon>
        <taxon>Arthropoda</taxon>
        <taxon>Hexapoda</taxon>
        <taxon>Insecta</taxon>
        <taxon>Pterygota</taxon>
        <taxon>Neoptera</taxon>
        <taxon>Endopterygota</taxon>
        <taxon>Hymenoptera</taxon>
        <taxon>Apocrita</taxon>
        <taxon>Aculeata</taxon>
        <taxon>Formicoidea</taxon>
        <taxon>Formicidae</taxon>
        <taxon>Myrmicinae</taxon>
        <taxon>Acromyrmex</taxon>
    </lineage>
</organism>
<dbReference type="OMA" id="SAYPYYN"/>
<sequence length="126" mass="14690">MQNVRVYKPSTKKQRHHIQLLSSAADLPKAIKSTMKYFLAILLLAFVAISMAVETSEGKAKESQDADAARDKRGLSSYYSPYAYAPYAYNAYNLPYSYSAYPYSAYPYYNQHYYNYPYYNQLSHYY</sequence>
<proteinExistence type="predicted"/>
<keyword evidence="3" id="KW-1185">Reference proteome</keyword>
<keyword evidence="1" id="KW-0812">Transmembrane</keyword>
<dbReference type="EMBL" id="GL888657">
    <property type="protein sequence ID" value="EGI58621.1"/>
    <property type="molecule type" value="Genomic_DNA"/>
</dbReference>
<dbReference type="InParanoid" id="F4X4L1"/>
<accession>F4X4L1</accession>
<gene>
    <name evidence="2" type="ORF">G5I_13277</name>
</gene>